<dbReference type="Gene3D" id="2.130.10.30">
    <property type="entry name" value="Regulator of chromosome condensation 1/beta-lactamase-inhibitor protein II"/>
    <property type="match status" value="2"/>
</dbReference>
<dbReference type="OrthoDB" id="10256179at2759"/>
<name>A0A7J6MMD8_PERCH</name>
<sequence length="912" mass="99040">MAADHLSSGRLDYLPEDALWLIMSLLDTHSIMALSSCSRTLGFFGTCCDPRRLIAMLIEPVFGDLPIINIAYQEMLSEDSHHPSSILRVRLLLERLQYRSSAAAGSIHSAYLRDGQVYTFGAGTSGQLGHGILKDEPHPRRIIRPFSGISVAAVACGDRHTLFLSADGAVFGTGRNTFGQLACRDLYDFPSPRFIDLTHTSARRPVDVRCGGDHSMVLLANGHVVAFGWNAFGQLGIGASPASTSTLAAVIVPTLVKIPLNDVRFVRVACGFAHSLFLTDSGRVFSCGMGSHGQLGNGLRQHRWVPTPIPGIKDCLMVSCGGHHSLLLCGSKGEVYAFGSGSTGKLGRGDDMGDSAIPVKISGQLPPVSSICCGGAHSLVVTTDNSSLYAFGMGRRGQLGDGQRRSHPLPVGPVAQRVRCVAGGGYHTLAVSEDLGPLVFGRGTRGQLGLGFVEDIPIPARVPTSGNSLLEELRTTTPYRGEGMKWVGACSSTKVDRASTRTKLVKEVAESWMRLKNPDEVIESLRRLIRLHQGHRPVPGEMALSMLESIEESFEDVTDYTGLMYILSGVINPAQLIDGDESQMKIFYTRDRLVPAVLKRLHRRHELLPLSEVALLLNSLSLLSTSYHRFFETVLASLDKRQHKLVNSPLQLMACNYFQTAPYVVKACGVASVIDKSCIDRIVDVCYVNINQVHLTPNPLDLLPIVRMRILKGLVMAGGLPETAVASALDHISTSLDFALVTDSRVLADTLYVMATSSVTNESILKGVCAAASGSRLRKWPTADLAGALLHSLQLPASQLNEALSERCLQHLGRSLQNSGTLPVIFDVLEAISIIYSGSERFKALQDDRPVRLVLGCCRSIMKWAPFSDPDELWRAKASVVRLEGRIPRLRVPEWFNSSVSHVALRVSDPPR</sequence>
<comment type="caution">
    <text evidence="4">The sequence shown here is derived from an EMBL/GenBank/DDBJ whole genome shotgun (WGS) entry which is preliminary data.</text>
</comment>
<accession>A0A7J6MMD8</accession>
<evidence type="ECO:0000313" key="5">
    <source>
        <dbReference type="Proteomes" id="UP000591131"/>
    </source>
</evidence>
<feature type="repeat" description="RCC1" evidence="2">
    <location>
        <begin position="222"/>
        <end position="281"/>
    </location>
</feature>
<keyword evidence="1" id="KW-0677">Repeat</keyword>
<feature type="repeat" description="RCC1" evidence="2">
    <location>
        <begin position="333"/>
        <end position="384"/>
    </location>
</feature>
<evidence type="ECO:0000259" key="3">
    <source>
        <dbReference type="Pfam" id="PF25390"/>
    </source>
</evidence>
<dbReference type="Pfam" id="PF25390">
    <property type="entry name" value="WD40_RLD"/>
    <property type="match status" value="1"/>
</dbReference>
<feature type="repeat" description="RCC1" evidence="2">
    <location>
        <begin position="282"/>
        <end position="331"/>
    </location>
</feature>
<gene>
    <name evidence="4" type="ORF">FOL47_000163</name>
</gene>
<dbReference type="AlphaFoldDB" id="A0A7J6MMD8"/>
<dbReference type="InterPro" id="IPR000408">
    <property type="entry name" value="Reg_chr_condens"/>
</dbReference>
<feature type="repeat" description="RCC1" evidence="2">
    <location>
        <begin position="168"/>
        <end position="221"/>
    </location>
</feature>
<evidence type="ECO:0000256" key="2">
    <source>
        <dbReference type="PROSITE-ProRule" id="PRU00235"/>
    </source>
</evidence>
<dbReference type="InterPro" id="IPR051210">
    <property type="entry name" value="Ub_ligase/GEF_domain"/>
</dbReference>
<dbReference type="PRINTS" id="PR00633">
    <property type="entry name" value="RCCNDNSATION"/>
</dbReference>
<organism evidence="4 5">
    <name type="scientific">Perkinsus chesapeaki</name>
    <name type="common">Clam parasite</name>
    <name type="synonym">Perkinsus andrewsi</name>
    <dbReference type="NCBI Taxonomy" id="330153"/>
    <lineage>
        <taxon>Eukaryota</taxon>
        <taxon>Sar</taxon>
        <taxon>Alveolata</taxon>
        <taxon>Perkinsozoa</taxon>
        <taxon>Perkinsea</taxon>
        <taxon>Perkinsida</taxon>
        <taxon>Perkinsidae</taxon>
        <taxon>Perkinsus</taxon>
    </lineage>
</organism>
<dbReference type="PANTHER" id="PTHR22870:SF408">
    <property type="entry name" value="OS09G0560450 PROTEIN"/>
    <property type="match status" value="1"/>
</dbReference>
<dbReference type="PROSITE" id="PS50012">
    <property type="entry name" value="RCC1_3"/>
    <property type="match status" value="6"/>
</dbReference>
<dbReference type="EMBL" id="JAAPAO010000100">
    <property type="protein sequence ID" value="KAF4672759.1"/>
    <property type="molecule type" value="Genomic_DNA"/>
</dbReference>
<evidence type="ECO:0000313" key="4">
    <source>
        <dbReference type="EMBL" id="KAF4672759.1"/>
    </source>
</evidence>
<dbReference type="PANTHER" id="PTHR22870">
    <property type="entry name" value="REGULATOR OF CHROMOSOME CONDENSATION"/>
    <property type="match status" value="1"/>
</dbReference>
<evidence type="ECO:0000256" key="1">
    <source>
        <dbReference type="ARBA" id="ARBA00022737"/>
    </source>
</evidence>
<feature type="repeat" description="RCC1" evidence="2">
    <location>
        <begin position="115"/>
        <end position="167"/>
    </location>
</feature>
<protein>
    <recommendedName>
        <fullName evidence="3">RCC1-like domain-containing protein</fullName>
    </recommendedName>
</protein>
<dbReference type="Proteomes" id="UP000591131">
    <property type="component" value="Unassembled WGS sequence"/>
</dbReference>
<dbReference type="SUPFAM" id="SSF50985">
    <property type="entry name" value="RCC1/BLIP-II"/>
    <property type="match status" value="2"/>
</dbReference>
<proteinExistence type="predicted"/>
<dbReference type="InterPro" id="IPR009091">
    <property type="entry name" value="RCC1/BLIP-II"/>
</dbReference>
<feature type="domain" description="RCC1-like" evidence="3">
    <location>
        <begin position="100"/>
        <end position="362"/>
    </location>
</feature>
<reference evidence="4 5" key="1">
    <citation type="submission" date="2020-04" db="EMBL/GenBank/DDBJ databases">
        <title>Perkinsus chesapeaki whole genome sequence.</title>
        <authorList>
            <person name="Bogema D.R."/>
        </authorList>
    </citation>
    <scope>NUCLEOTIDE SEQUENCE [LARGE SCALE GENOMIC DNA]</scope>
    <source>
        <strain evidence="4">ATCC PRA-425</strain>
    </source>
</reference>
<feature type="repeat" description="RCC1" evidence="2">
    <location>
        <begin position="386"/>
        <end position="434"/>
    </location>
</feature>
<keyword evidence="5" id="KW-1185">Reference proteome</keyword>
<dbReference type="Pfam" id="PF00415">
    <property type="entry name" value="RCC1"/>
    <property type="match status" value="1"/>
</dbReference>
<dbReference type="PROSITE" id="PS00626">
    <property type="entry name" value="RCC1_2"/>
    <property type="match status" value="2"/>
</dbReference>
<dbReference type="InterPro" id="IPR058923">
    <property type="entry name" value="RCC1-like_dom"/>
</dbReference>